<evidence type="ECO:0000313" key="2">
    <source>
        <dbReference type="Proteomes" id="UP000324965"/>
    </source>
</evidence>
<proteinExistence type="predicted"/>
<dbReference type="OrthoDB" id="4077870at2"/>
<dbReference type="AlphaFoldDB" id="A0A5B0BJH3"/>
<evidence type="ECO:0008006" key="3">
    <source>
        <dbReference type="Google" id="ProtNLM"/>
    </source>
</evidence>
<evidence type="ECO:0000313" key="1">
    <source>
        <dbReference type="EMBL" id="KAA0941837.1"/>
    </source>
</evidence>
<dbReference type="EMBL" id="VDFC01000013">
    <property type="protein sequence ID" value="KAA0941837.1"/>
    <property type="molecule type" value="Genomic_DNA"/>
</dbReference>
<comment type="caution">
    <text evidence="1">The sequence shown here is derived from an EMBL/GenBank/DDBJ whole genome shotgun (WGS) entry which is preliminary data.</text>
</comment>
<protein>
    <recommendedName>
        <fullName evidence="3">Minor tail protein</fullName>
    </recommendedName>
</protein>
<organism evidence="1 2">
    <name type="scientific">Streptomyces apricus</name>
    <dbReference type="NCBI Taxonomy" id="1828112"/>
    <lineage>
        <taxon>Bacteria</taxon>
        <taxon>Bacillati</taxon>
        <taxon>Actinomycetota</taxon>
        <taxon>Actinomycetes</taxon>
        <taxon>Kitasatosporales</taxon>
        <taxon>Streptomycetaceae</taxon>
        <taxon>Streptomyces</taxon>
    </lineage>
</organism>
<keyword evidence="2" id="KW-1185">Reference proteome</keyword>
<reference evidence="1 2" key="1">
    <citation type="submission" date="2019-05" db="EMBL/GenBank/DDBJ databases">
        <authorList>
            <person name="Hariharan J."/>
            <person name="Choudoir M.J."/>
            <person name="Diebold P."/>
            <person name="Panke-Buisse K."/>
            <person name="Buckley D.H."/>
        </authorList>
    </citation>
    <scope>NUCLEOTIDE SEQUENCE [LARGE SCALE GENOMIC DNA]</scope>
    <source>
        <strain evidence="1 2">SUN51</strain>
    </source>
</reference>
<name>A0A5B0BJH3_9ACTN</name>
<sequence length="343" mass="36414">MTQSSFPFGSSSITTEDQWSSMFRMAQVDGIFAASEADTDLRVTASNASTLAVAVGEAWIQGTYYKNDATLNVSVPTNSGGLTPRKDLVVLRRDPSTDTVSVQYRTGGTSFPSLTQTLNGTWELPLAQVTVAAGASVVPPSGVVDVRWFVGRPVILGNSSDTRPPVRGQVRILNGTDIYVGDGSSWNFFGSAESMAAKTYTPVWDAGGTTIDWGAGSVNRGRYKRLAGNVYWVKIQLQPAGNPPAYADPIRVTLPFNTQGSTRDLFTVAYTQATANGGESFVGTAMTFPTTDGANKIARIRVPLSDGVSGTSASVNSRNILTNSPFNIRTDDVLTITGTIEIA</sequence>
<gene>
    <name evidence="1" type="ORF">FGF04_04580</name>
</gene>
<dbReference type="RefSeq" id="WP_149509918.1">
    <property type="nucleotide sequence ID" value="NZ_VDFC01000013.1"/>
</dbReference>
<accession>A0A5B0BJH3</accession>
<dbReference type="Proteomes" id="UP000324965">
    <property type="component" value="Unassembled WGS sequence"/>
</dbReference>